<dbReference type="Proteomes" id="UP000560000">
    <property type="component" value="Unassembled WGS sequence"/>
</dbReference>
<dbReference type="RefSeq" id="WP_043101201.1">
    <property type="nucleotide sequence ID" value="NZ_JACHET010000001.1"/>
</dbReference>
<comment type="caution">
    <text evidence="2">The sequence shown here is derived from an EMBL/GenBank/DDBJ whole genome shotgun (WGS) entry which is preliminary data.</text>
</comment>
<evidence type="ECO:0000313" key="2">
    <source>
        <dbReference type="EMBL" id="KGI77500.1"/>
    </source>
</evidence>
<dbReference type="Proteomes" id="UP000029708">
    <property type="component" value="Unassembled WGS sequence"/>
</dbReference>
<dbReference type="PANTHER" id="PTHR33990:SF1">
    <property type="entry name" value="PROTEIN YJDN"/>
    <property type="match status" value="1"/>
</dbReference>
<dbReference type="EMBL" id="JROI01000011">
    <property type="protein sequence ID" value="KGI77500.1"/>
    <property type="molecule type" value="Genomic_DNA"/>
</dbReference>
<dbReference type="GO" id="GO:0008168">
    <property type="term" value="F:methyltransferase activity"/>
    <property type="evidence" value="ECO:0007669"/>
    <property type="project" value="UniProtKB-KW"/>
</dbReference>
<proteinExistence type="predicted"/>
<organism evidence="2 4">
    <name type="scientific">Oleiagrimonas soli</name>
    <dbReference type="NCBI Taxonomy" id="1543381"/>
    <lineage>
        <taxon>Bacteria</taxon>
        <taxon>Pseudomonadati</taxon>
        <taxon>Pseudomonadota</taxon>
        <taxon>Gammaproteobacteria</taxon>
        <taxon>Lysobacterales</taxon>
        <taxon>Rhodanobacteraceae</taxon>
        <taxon>Oleiagrimonas</taxon>
    </lineage>
</organism>
<dbReference type="EMBL" id="JACHET010000001">
    <property type="protein sequence ID" value="MBB6183036.1"/>
    <property type="molecule type" value="Genomic_DNA"/>
</dbReference>
<evidence type="ECO:0000259" key="1">
    <source>
        <dbReference type="Pfam" id="PF00903"/>
    </source>
</evidence>
<keyword evidence="2" id="KW-0830">Ubiquinone</keyword>
<protein>
    <submittedName>
        <fullName evidence="2">3-demethylubiquinone-9 3-methyltransferase</fullName>
    </submittedName>
    <submittedName>
        <fullName evidence="3">PhnB protein</fullName>
    </submittedName>
</protein>
<evidence type="ECO:0000313" key="5">
    <source>
        <dbReference type="Proteomes" id="UP000560000"/>
    </source>
</evidence>
<dbReference type="AlphaFoldDB" id="A0A099CWY9"/>
<keyword evidence="4" id="KW-1185">Reference proteome</keyword>
<reference evidence="3 5" key="2">
    <citation type="submission" date="2020-08" db="EMBL/GenBank/DDBJ databases">
        <title>Genomic Encyclopedia of Type Strains, Phase IV (KMG-IV): sequencing the most valuable type-strain genomes for metagenomic binning, comparative biology and taxonomic classification.</title>
        <authorList>
            <person name="Goeker M."/>
        </authorList>
    </citation>
    <scope>NUCLEOTIDE SEQUENCE [LARGE SCALE GENOMIC DNA]</scope>
    <source>
        <strain evidence="3 5">DSM 107085</strain>
    </source>
</reference>
<dbReference type="InterPro" id="IPR029068">
    <property type="entry name" value="Glyas_Bleomycin-R_OHBP_Dase"/>
</dbReference>
<sequence>MNANPYLFYNGQCEEAFRFYADCTGGELLAVMPYADAPPDDAGDPAWKDKIMHACLRIGDSLLMASDAPPGRQSPMGGFSVSLQIDDPAEAERCFEALSAGGEVRMPIGETFWAQRFGMFVDRFGVPWMINCTKSM</sequence>
<accession>A0A099CWY9</accession>
<dbReference type="GO" id="GO:0032259">
    <property type="term" value="P:methylation"/>
    <property type="evidence" value="ECO:0007669"/>
    <property type="project" value="UniProtKB-KW"/>
</dbReference>
<reference evidence="2 4" key="1">
    <citation type="submission" date="2014-09" db="EMBL/GenBank/DDBJ databases">
        <title>Xanthomonadaceae 3.5X direct submission.</title>
        <authorList>
            <person name="Fang T."/>
            <person name="Wang H."/>
        </authorList>
    </citation>
    <scope>NUCLEOTIDE SEQUENCE [LARGE SCALE GENOMIC DNA]</scope>
    <source>
        <strain evidence="2 4">3.5X</strain>
    </source>
</reference>
<evidence type="ECO:0000313" key="4">
    <source>
        <dbReference type="Proteomes" id="UP000029708"/>
    </source>
</evidence>
<keyword evidence="2" id="KW-0489">Methyltransferase</keyword>
<dbReference type="Gene3D" id="3.10.180.10">
    <property type="entry name" value="2,3-Dihydroxybiphenyl 1,2-Dioxygenase, domain 1"/>
    <property type="match status" value="1"/>
</dbReference>
<dbReference type="Pfam" id="PF00903">
    <property type="entry name" value="Glyoxalase"/>
    <property type="match status" value="1"/>
</dbReference>
<name>A0A099CWY9_9GAMM</name>
<dbReference type="SUPFAM" id="SSF54593">
    <property type="entry name" value="Glyoxalase/Bleomycin resistance protein/Dihydroxybiphenyl dioxygenase"/>
    <property type="match status" value="1"/>
</dbReference>
<dbReference type="OrthoDB" id="9795306at2"/>
<dbReference type="InterPro" id="IPR004360">
    <property type="entry name" value="Glyas_Fos-R_dOase_dom"/>
</dbReference>
<dbReference type="CDD" id="cd06588">
    <property type="entry name" value="PhnB_like"/>
    <property type="match status" value="1"/>
</dbReference>
<evidence type="ECO:0000313" key="3">
    <source>
        <dbReference type="EMBL" id="MBB6183036.1"/>
    </source>
</evidence>
<keyword evidence="2" id="KW-0808">Transferase</keyword>
<dbReference type="InterPro" id="IPR028973">
    <property type="entry name" value="PhnB-like"/>
</dbReference>
<dbReference type="HOGENOM" id="CLU_046006_17_1_6"/>
<feature type="domain" description="Glyoxalase/fosfomycin resistance/dioxygenase" evidence="1">
    <location>
        <begin position="6"/>
        <end position="130"/>
    </location>
</feature>
<gene>
    <name evidence="3" type="ORF">HNQ86_000381</name>
    <name evidence="2" type="ORF">LF63_0109165</name>
</gene>
<dbReference type="STRING" id="1543381.LF63_0109165"/>
<dbReference type="PANTHER" id="PTHR33990">
    <property type="entry name" value="PROTEIN YJDN-RELATED"/>
    <property type="match status" value="1"/>
</dbReference>